<accession>A0A139AW49</accession>
<evidence type="ECO:0000313" key="3">
    <source>
        <dbReference type="Proteomes" id="UP000070544"/>
    </source>
</evidence>
<dbReference type="Proteomes" id="UP000070544">
    <property type="component" value="Unassembled WGS sequence"/>
</dbReference>
<dbReference type="OrthoDB" id="5984008at2759"/>
<name>A0A139AW49_GONPJ</name>
<dbReference type="InterPro" id="IPR001214">
    <property type="entry name" value="SET_dom"/>
</dbReference>
<dbReference type="OMA" id="ATEHVEL"/>
<proteinExistence type="predicted"/>
<sequence length="177" mass="19826">MSTAATVHSLPLDASSLPTSPQNVSGRALKYPDLFEIVFGDNLSSKLVVKRKFKKGEPIVKLEGLTKAPKKYTSVQIGADEHIELNSELVFMNHSCSPSVTLDIPNRCVVANKDFAAGDEATFFYPSTEWEMDQPFECWCGSADCVRIVRGAKFLPRDRLDRYILAPHIHRLIENDR</sequence>
<gene>
    <name evidence="2" type="ORF">M427DRAFT_51901</name>
</gene>
<keyword evidence="3" id="KW-1185">Reference proteome</keyword>
<reference evidence="2 3" key="1">
    <citation type="journal article" date="2015" name="Genome Biol. Evol.">
        <title>Phylogenomic analyses indicate that early fungi evolved digesting cell walls of algal ancestors of land plants.</title>
        <authorList>
            <person name="Chang Y."/>
            <person name="Wang S."/>
            <person name="Sekimoto S."/>
            <person name="Aerts A.L."/>
            <person name="Choi C."/>
            <person name="Clum A."/>
            <person name="LaButti K.M."/>
            <person name="Lindquist E.A."/>
            <person name="Yee Ngan C."/>
            <person name="Ohm R.A."/>
            <person name="Salamov A.A."/>
            <person name="Grigoriev I.V."/>
            <person name="Spatafora J.W."/>
            <person name="Berbee M.L."/>
        </authorList>
    </citation>
    <scope>NUCLEOTIDE SEQUENCE [LARGE SCALE GENOMIC DNA]</scope>
    <source>
        <strain evidence="2 3">JEL478</strain>
    </source>
</reference>
<organism evidence="2 3">
    <name type="scientific">Gonapodya prolifera (strain JEL478)</name>
    <name type="common">Monoblepharis prolifera</name>
    <dbReference type="NCBI Taxonomy" id="1344416"/>
    <lineage>
        <taxon>Eukaryota</taxon>
        <taxon>Fungi</taxon>
        <taxon>Fungi incertae sedis</taxon>
        <taxon>Chytridiomycota</taxon>
        <taxon>Chytridiomycota incertae sedis</taxon>
        <taxon>Monoblepharidomycetes</taxon>
        <taxon>Monoblepharidales</taxon>
        <taxon>Gonapodyaceae</taxon>
        <taxon>Gonapodya</taxon>
    </lineage>
</organism>
<dbReference type="InterPro" id="IPR053201">
    <property type="entry name" value="Flavunoidine_N-MTase"/>
</dbReference>
<evidence type="ECO:0000259" key="1">
    <source>
        <dbReference type="Pfam" id="PF00856"/>
    </source>
</evidence>
<dbReference type="STRING" id="1344416.A0A139AW49"/>
<protein>
    <recommendedName>
        <fullName evidence="1">SET domain-containing protein</fullName>
    </recommendedName>
</protein>
<dbReference type="PANTHER" id="PTHR12350:SF19">
    <property type="entry name" value="SET DOMAIN-CONTAINING PROTEIN"/>
    <property type="match status" value="1"/>
</dbReference>
<evidence type="ECO:0000313" key="2">
    <source>
        <dbReference type="EMBL" id="KXS20950.1"/>
    </source>
</evidence>
<dbReference type="SUPFAM" id="SSF82199">
    <property type="entry name" value="SET domain"/>
    <property type="match status" value="1"/>
</dbReference>
<dbReference type="Gene3D" id="2.170.270.10">
    <property type="entry name" value="SET domain"/>
    <property type="match status" value="1"/>
</dbReference>
<dbReference type="AlphaFoldDB" id="A0A139AW49"/>
<dbReference type="PANTHER" id="PTHR12350">
    <property type="entry name" value="HISTONE-LYSINE N-METHYLTRANSFERASE-RELATED"/>
    <property type="match status" value="1"/>
</dbReference>
<dbReference type="EMBL" id="KQ965734">
    <property type="protein sequence ID" value="KXS20950.1"/>
    <property type="molecule type" value="Genomic_DNA"/>
</dbReference>
<dbReference type="Pfam" id="PF00856">
    <property type="entry name" value="SET"/>
    <property type="match status" value="1"/>
</dbReference>
<dbReference type="InterPro" id="IPR046341">
    <property type="entry name" value="SET_dom_sf"/>
</dbReference>
<feature type="domain" description="SET" evidence="1">
    <location>
        <begin position="80"/>
        <end position="125"/>
    </location>
</feature>